<dbReference type="PANTHER" id="PTHR12419">
    <property type="entry name" value="OTU DOMAIN CONTAINING PROTEIN"/>
    <property type="match status" value="1"/>
</dbReference>
<comment type="caution">
    <text evidence="2">The sequence shown here is derived from an EMBL/GenBank/DDBJ whole genome shotgun (WGS) entry which is preliminary data.</text>
</comment>
<feature type="domain" description="OTU" evidence="1">
    <location>
        <begin position="76"/>
        <end position="217"/>
    </location>
</feature>
<gene>
    <name evidence="2" type="ORF">BgAZ_208980</name>
</gene>
<name>A0AAD8PES0_BABGI</name>
<dbReference type="PANTHER" id="PTHR12419:SF10">
    <property type="entry name" value="DEUBIQUITINASE OTUD6B"/>
    <property type="match status" value="1"/>
</dbReference>
<proteinExistence type="predicted"/>
<dbReference type="GO" id="GO:0004843">
    <property type="term" value="F:cysteine-type deubiquitinase activity"/>
    <property type="evidence" value="ECO:0007669"/>
    <property type="project" value="TreeGrafter"/>
</dbReference>
<dbReference type="CDD" id="cd22748">
    <property type="entry name" value="OTU_OTUD6-like"/>
    <property type="match status" value="1"/>
</dbReference>
<evidence type="ECO:0000313" key="2">
    <source>
        <dbReference type="EMBL" id="KAK1444022.1"/>
    </source>
</evidence>
<dbReference type="PROSITE" id="PS50802">
    <property type="entry name" value="OTU"/>
    <property type="match status" value="1"/>
</dbReference>
<dbReference type="AlphaFoldDB" id="A0AAD8PES0"/>
<dbReference type="InterPro" id="IPR050704">
    <property type="entry name" value="Peptidase_C85-like"/>
</dbReference>
<evidence type="ECO:0000259" key="1">
    <source>
        <dbReference type="PROSITE" id="PS50802"/>
    </source>
</evidence>
<dbReference type="EMBL" id="JAVEPI010000002">
    <property type="protein sequence ID" value="KAK1444022.1"/>
    <property type="molecule type" value="Genomic_DNA"/>
</dbReference>
<evidence type="ECO:0000313" key="3">
    <source>
        <dbReference type="Proteomes" id="UP001230268"/>
    </source>
</evidence>
<keyword evidence="3" id="KW-1185">Reference proteome</keyword>
<dbReference type="Pfam" id="PF02338">
    <property type="entry name" value="OTU"/>
    <property type="match status" value="1"/>
</dbReference>
<accession>A0AAD8PES0</accession>
<dbReference type="Proteomes" id="UP001230268">
    <property type="component" value="Unassembled WGS sequence"/>
</dbReference>
<dbReference type="InterPro" id="IPR038765">
    <property type="entry name" value="Papain-like_cys_pep_sf"/>
</dbReference>
<dbReference type="SUPFAM" id="SSF54001">
    <property type="entry name" value="Cysteine proteinases"/>
    <property type="match status" value="1"/>
</dbReference>
<sequence length="217" mass="24709">MGKYENFSADAASDPSGIGAFYAEPRALTAAQRKKLKKKQQTRELLDKLEVERSSAVNPGKEEESELRRQLAAEGRTLISIPGDGNCMFRAVEHQLSESRKKGKPFPNYDYAQLRKLVVEHLKAKRKYFEAFVYNISDDLDGEKDLYEEYCKKIAKDGEWGGELELQALSEILSCRIVVYKQKTQPVVYGDSESPYALYIVFHRYAYSLGGHYNSTV</sequence>
<dbReference type="InterPro" id="IPR003323">
    <property type="entry name" value="OTU_dom"/>
</dbReference>
<dbReference type="GO" id="GO:0016579">
    <property type="term" value="P:protein deubiquitination"/>
    <property type="evidence" value="ECO:0007669"/>
    <property type="project" value="TreeGrafter"/>
</dbReference>
<reference evidence="2" key="1">
    <citation type="submission" date="2023-08" db="EMBL/GenBank/DDBJ databases">
        <title>Draft sequence of the Babesia gibsoni genome.</title>
        <authorList>
            <person name="Yamagishi J.Y."/>
            <person name="Xuan X.X."/>
        </authorList>
    </citation>
    <scope>NUCLEOTIDE SEQUENCE</scope>
    <source>
        <strain evidence="2">Azabu</strain>
    </source>
</reference>
<protein>
    <submittedName>
        <fullName evidence="2">OTU domain containing protein</fullName>
    </submittedName>
</protein>
<organism evidence="2 3">
    <name type="scientific">Babesia gibsoni</name>
    <dbReference type="NCBI Taxonomy" id="33632"/>
    <lineage>
        <taxon>Eukaryota</taxon>
        <taxon>Sar</taxon>
        <taxon>Alveolata</taxon>
        <taxon>Apicomplexa</taxon>
        <taxon>Aconoidasida</taxon>
        <taxon>Piroplasmida</taxon>
        <taxon>Babesiidae</taxon>
        <taxon>Babesia</taxon>
    </lineage>
</organism>
<dbReference type="Gene3D" id="3.90.70.80">
    <property type="match status" value="1"/>
</dbReference>